<keyword evidence="4" id="KW-1185">Reference proteome</keyword>
<dbReference type="SUPFAM" id="SSF53098">
    <property type="entry name" value="Ribonuclease H-like"/>
    <property type="match status" value="1"/>
</dbReference>
<dbReference type="InterPro" id="IPR001584">
    <property type="entry name" value="Integrase_cat-core"/>
</dbReference>
<dbReference type="PANTHER" id="PTHR35004">
    <property type="entry name" value="TRANSPOSASE RV3428C-RELATED"/>
    <property type="match status" value="1"/>
</dbReference>
<reference evidence="3 4" key="1">
    <citation type="journal article" date="2011" name="J. Genet. Genomics">
        <title>Unraveling the Acidithiobacillus caldus complete genome and its central metabolisms for carbon assimilation.</title>
        <authorList>
            <person name="You X.Y."/>
            <person name="Guo X."/>
            <person name="Zheng H.J."/>
            <person name="Zhang M.J."/>
            <person name="Liu L.J."/>
            <person name="Zhu Y.Q."/>
            <person name="Zhu B."/>
            <person name="Wang S.Y."/>
            <person name="Zhao G.P."/>
            <person name="Poetsch A."/>
            <person name="Jiang C.Y."/>
            <person name="Liu S.J."/>
        </authorList>
    </citation>
    <scope>NUCLEOTIDE SEQUENCE [LARGE SCALE GENOMIC DNA]</scope>
    <source>
        <strain evidence="3 4">SM-1</strain>
        <plasmid evidence="4">Plasmid megaplasmid</plasmid>
    </source>
</reference>
<dbReference type="Pfam" id="PF00665">
    <property type="entry name" value="rve"/>
    <property type="match status" value="1"/>
</dbReference>
<dbReference type="AlphaFoldDB" id="F9ZU94"/>
<protein>
    <submittedName>
        <fullName evidence="3">Integrase catalytic region</fullName>
    </submittedName>
</protein>
<dbReference type="GO" id="GO:0003676">
    <property type="term" value="F:nucleic acid binding"/>
    <property type="evidence" value="ECO:0007669"/>
    <property type="project" value="InterPro"/>
</dbReference>
<feature type="domain" description="Integrase catalytic" evidence="2">
    <location>
        <begin position="122"/>
        <end position="297"/>
    </location>
</feature>
<evidence type="ECO:0000256" key="1">
    <source>
        <dbReference type="ARBA" id="ARBA00009277"/>
    </source>
</evidence>
<sequence length="413" mass="46231">MEAKAVGINPVPGVMSGVQEMLEPEAVTTIVRLGQLGWGTKRIAKALGIARNTVRRYLAAGVLDGLDVWLRERFLQHRGNCDVVRQQLSKEWGIDTSLRTVERACRRFRQELEASRRATMRFETAPGEQMQIDFGQTRVLIGGESVRVYLFVATLGYSRRGFVCAFRHERQSAWFAGIEGAFTHFGGRPRTLLIDNAKALVDRHDVHTRHVRLNSRFEAFCRHWDVRVLACAPFRAQTKGKTENGVGYVKKNAIAGHAFESWAQLEAHLARWQREVADVRIHGTTGVAPIERFALERAHLRPIAGMVPFLQLRELVRRVNAEGCIELDTHAYSVPWRLIGETVSVMVSADTVVIEYGGEEVARHAKLSGSHGRSIERRHLLGGLPAAVRIEPLGGDTLLRPLAEYEVLVGGAW</sequence>
<proteinExistence type="inferred from homology"/>
<evidence type="ECO:0000259" key="2">
    <source>
        <dbReference type="PROSITE" id="PS50994"/>
    </source>
</evidence>
<dbReference type="NCBIfam" id="NF033546">
    <property type="entry name" value="transpos_IS21"/>
    <property type="match status" value="1"/>
</dbReference>
<dbReference type="Pfam" id="PF22483">
    <property type="entry name" value="Mu-transpos_C_2"/>
    <property type="match status" value="1"/>
</dbReference>
<evidence type="ECO:0000313" key="4">
    <source>
        <dbReference type="Proteomes" id="UP000006135"/>
    </source>
</evidence>
<dbReference type="InterPro" id="IPR012337">
    <property type="entry name" value="RNaseH-like_sf"/>
</dbReference>
<dbReference type="PANTHER" id="PTHR35004:SF7">
    <property type="entry name" value="INTEGRASE PROTEIN"/>
    <property type="match status" value="1"/>
</dbReference>
<dbReference type="Proteomes" id="UP000006135">
    <property type="component" value="Plasmid megaplasmid"/>
</dbReference>
<dbReference type="InterPro" id="IPR054353">
    <property type="entry name" value="IstA-like_C"/>
</dbReference>
<geneLocation type="plasmid" evidence="3">
    <name>megaplasmid</name>
</geneLocation>
<keyword evidence="3" id="KW-0614">Plasmid</keyword>
<evidence type="ECO:0000313" key="3">
    <source>
        <dbReference type="EMBL" id="AEK59713.1"/>
    </source>
</evidence>
<dbReference type="PROSITE" id="PS50994">
    <property type="entry name" value="INTEGRASE"/>
    <property type="match status" value="1"/>
</dbReference>
<dbReference type="InterPro" id="IPR036397">
    <property type="entry name" value="RNaseH_sf"/>
</dbReference>
<accession>F9ZU94</accession>
<gene>
    <name evidence="3" type="ordered locus">Atc_m182</name>
</gene>
<name>F9ZU94_ACICS</name>
<dbReference type="EMBL" id="CP002574">
    <property type="protein sequence ID" value="AEK59713.1"/>
    <property type="molecule type" value="Genomic_DNA"/>
</dbReference>
<organism evidence="3 4">
    <name type="scientific">Acidithiobacillus caldus (strain SM-1)</name>
    <dbReference type="NCBI Taxonomy" id="990288"/>
    <lineage>
        <taxon>Bacteria</taxon>
        <taxon>Pseudomonadati</taxon>
        <taxon>Pseudomonadota</taxon>
        <taxon>Acidithiobacillia</taxon>
        <taxon>Acidithiobacillales</taxon>
        <taxon>Acidithiobacillaceae</taxon>
        <taxon>Acidithiobacillus</taxon>
    </lineage>
</organism>
<dbReference type="HOGENOM" id="CLU_020626_1_1_6"/>
<dbReference type="Gene3D" id="3.30.420.10">
    <property type="entry name" value="Ribonuclease H-like superfamily/Ribonuclease H"/>
    <property type="match status" value="1"/>
</dbReference>
<dbReference type="OrthoDB" id="3542865at2"/>
<dbReference type="GO" id="GO:0015074">
    <property type="term" value="P:DNA integration"/>
    <property type="evidence" value="ECO:0007669"/>
    <property type="project" value="InterPro"/>
</dbReference>
<comment type="similarity">
    <text evidence="1">Belongs to the transposase IS21/IS408/IS1162 family.</text>
</comment>
<dbReference type="KEGG" id="acu:Atc_m182"/>